<dbReference type="Proteomes" id="UP001530400">
    <property type="component" value="Unassembled WGS sequence"/>
</dbReference>
<dbReference type="AlphaFoldDB" id="A0ABD3QGY3"/>
<comment type="subcellular location">
    <subcellularLocation>
        <location evidence="1">Nucleus</location>
    </subcellularLocation>
</comment>
<reference evidence="10 11" key="1">
    <citation type="submission" date="2024-10" db="EMBL/GenBank/DDBJ databases">
        <title>Updated reference genomes for cyclostephanoid diatoms.</title>
        <authorList>
            <person name="Roberts W.R."/>
            <person name="Alverson A.J."/>
        </authorList>
    </citation>
    <scope>NUCLEOTIDE SEQUENCE [LARGE SCALE GENOMIC DNA]</scope>
    <source>
        <strain evidence="10 11">AJA010-31</strain>
    </source>
</reference>
<evidence type="ECO:0000256" key="6">
    <source>
        <dbReference type="ARBA" id="ARBA00023015"/>
    </source>
</evidence>
<evidence type="ECO:0000256" key="9">
    <source>
        <dbReference type="ARBA" id="ARBA00023242"/>
    </source>
</evidence>
<dbReference type="PANTHER" id="PTHR12693">
    <property type="entry name" value="MENIN"/>
    <property type="match status" value="1"/>
</dbReference>
<keyword evidence="11" id="KW-1185">Reference proteome</keyword>
<evidence type="ECO:0000313" key="11">
    <source>
        <dbReference type="Proteomes" id="UP001530400"/>
    </source>
</evidence>
<name>A0ABD3QGY3_9STRA</name>
<dbReference type="GO" id="GO:0003677">
    <property type="term" value="F:DNA binding"/>
    <property type="evidence" value="ECO:0007669"/>
    <property type="project" value="UniProtKB-KW"/>
</dbReference>
<protein>
    <recommendedName>
        <fullName evidence="2">Menin</fullName>
    </recommendedName>
</protein>
<evidence type="ECO:0000256" key="8">
    <source>
        <dbReference type="ARBA" id="ARBA00023163"/>
    </source>
</evidence>
<dbReference type="InterPro" id="IPR007747">
    <property type="entry name" value="Menin"/>
</dbReference>
<evidence type="ECO:0000256" key="3">
    <source>
        <dbReference type="ARBA" id="ARBA00022491"/>
    </source>
</evidence>
<keyword evidence="8" id="KW-0804">Transcription</keyword>
<comment type="caution">
    <text evidence="10">The sequence shown here is derived from an EMBL/GenBank/DDBJ whole genome shotgun (WGS) entry which is preliminary data.</text>
</comment>
<gene>
    <name evidence="10" type="ORF">ACHAWO_012000</name>
</gene>
<dbReference type="GO" id="GO:0005634">
    <property type="term" value="C:nucleus"/>
    <property type="evidence" value="ECO:0007669"/>
    <property type="project" value="UniProtKB-SubCell"/>
</dbReference>
<evidence type="ECO:0000256" key="4">
    <source>
        <dbReference type="ARBA" id="ARBA00022553"/>
    </source>
</evidence>
<dbReference type="EMBL" id="JALLPJ020000204">
    <property type="protein sequence ID" value="KAL3798756.1"/>
    <property type="molecule type" value="Genomic_DNA"/>
</dbReference>
<sequence length="619" mass="69898">MAEQRVIYDSPSRPPDESLHWKRVLGDSIPKEQELFSTHEELIVAFQSDVYSFNSCTKKESYIKIAFWSCIIGYCEALSTHKDEGRRYSIYPVPLAGIRRLVDEFVELVHSGSAGKQAVSNSVHRSTVQTVSNSIWKRAQNKSQMKDELHANSLYICLCGDLDNKSLDCFGAALLTSMGMNILGFGSLLTLSEDHAYESHYEGDADEETSAAVITDGTVSSDSKAPTYSKRATCEVAIPGNTKESQSKRGREIAATFADLKSTITPETSWLYMADNAVVCDTPGMVLAAMLGNVNCDVEKVKKTSNNDGKPQVVSSALCKIKRDMLWILYDGGHMTKFPFALMELGECEEHFGIERGMKWVEVGDLIRNQDEDENKLGVQTWVLWNEKLFLDAINVSRTAYNDAQVYPYLYAGHYHKDAGRKSPSDEYRLVEALRLYSEASRVASKYKYETKDCMQLMKHMTTVSSLIMKDFLLCPSAGHDNKAVRVWVHRENAVAAATFVLAFYDSLLFWEEKEETNFVEILGLSHKHFLGKLFQYFALDVRVDALAEVYKTEMQHTAHSVITKEEMLYFRQPRSKRLAQNSLLIAALLKEKIVVKEIDIALPSVGSRQRKRARNNQT</sequence>
<keyword evidence="7" id="KW-0238">DNA-binding</keyword>
<keyword evidence="3" id="KW-0678">Repressor</keyword>
<keyword evidence="5" id="KW-0156">Chromatin regulator</keyword>
<dbReference type="Pfam" id="PF05053">
    <property type="entry name" value="Menin"/>
    <property type="match status" value="3"/>
</dbReference>
<accession>A0ABD3QGY3</accession>
<evidence type="ECO:0000256" key="5">
    <source>
        <dbReference type="ARBA" id="ARBA00022853"/>
    </source>
</evidence>
<keyword evidence="4" id="KW-0597">Phosphoprotein</keyword>
<evidence type="ECO:0000256" key="7">
    <source>
        <dbReference type="ARBA" id="ARBA00023125"/>
    </source>
</evidence>
<dbReference type="PANTHER" id="PTHR12693:SF3">
    <property type="entry name" value="MENIN"/>
    <property type="match status" value="1"/>
</dbReference>
<organism evidence="10 11">
    <name type="scientific">Cyclotella atomus</name>
    <dbReference type="NCBI Taxonomy" id="382360"/>
    <lineage>
        <taxon>Eukaryota</taxon>
        <taxon>Sar</taxon>
        <taxon>Stramenopiles</taxon>
        <taxon>Ochrophyta</taxon>
        <taxon>Bacillariophyta</taxon>
        <taxon>Coscinodiscophyceae</taxon>
        <taxon>Thalassiosirophycidae</taxon>
        <taxon>Stephanodiscales</taxon>
        <taxon>Stephanodiscaceae</taxon>
        <taxon>Cyclotella</taxon>
    </lineage>
</organism>
<keyword evidence="9" id="KW-0539">Nucleus</keyword>
<evidence type="ECO:0000313" key="10">
    <source>
        <dbReference type="EMBL" id="KAL3798756.1"/>
    </source>
</evidence>
<dbReference type="GO" id="GO:0006325">
    <property type="term" value="P:chromatin organization"/>
    <property type="evidence" value="ECO:0007669"/>
    <property type="project" value="UniProtKB-KW"/>
</dbReference>
<proteinExistence type="predicted"/>
<keyword evidence="6" id="KW-0805">Transcription regulation</keyword>
<evidence type="ECO:0000256" key="1">
    <source>
        <dbReference type="ARBA" id="ARBA00004123"/>
    </source>
</evidence>
<evidence type="ECO:0000256" key="2">
    <source>
        <dbReference type="ARBA" id="ARBA00021162"/>
    </source>
</evidence>